<organism evidence="2 3">
    <name type="scientific">Erwinia phage pEa_SNUABM_7</name>
    <dbReference type="NCBI Taxonomy" id="2866695"/>
    <lineage>
        <taxon>Viruses</taxon>
        <taxon>Duplodnaviria</taxon>
        <taxon>Heunggongvirae</taxon>
        <taxon>Uroviricota</taxon>
        <taxon>Caudoviricetes</taxon>
        <taxon>Snuvirus</taxon>
        <taxon>Snuvirus SNUABM7</taxon>
    </lineage>
</organism>
<protein>
    <submittedName>
        <fullName evidence="2">Uncharacterized protein</fullName>
    </submittedName>
</protein>
<reference evidence="2" key="1">
    <citation type="submission" date="2021-06" db="EMBL/GenBank/DDBJ databases">
        <title>Complete genome sequence of Erwinia phage pEa_SNUABM_7.</title>
        <authorList>
            <person name="Kim S.G."/>
            <person name="Park S.C."/>
        </authorList>
    </citation>
    <scope>NUCLEOTIDE SEQUENCE</scope>
</reference>
<dbReference type="EMBL" id="MZ475896">
    <property type="protein sequence ID" value="QYW04921.1"/>
    <property type="molecule type" value="Genomic_DNA"/>
</dbReference>
<name>A0AAE7WSK3_9CAUD</name>
<proteinExistence type="predicted"/>
<evidence type="ECO:0000313" key="2">
    <source>
        <dbReference type="EMBL" id="QYW04921.1"/>
    </source>
</evidence>
<dbReference type="Proteomes" id="UP000827609">
    <property type="component" value="Segment"/>
</dbReference>
<keyword evidence="3" id="KW-1185">Reference proteome</keyword>
<gene>
    <name evidence="2" type="ORF">pEaSNUABM7_00253</name>
</gene>
<evidence type="ECO:0000313" key="3">
    <source>
        <dbReference type="Proteomes" id="UP000827609"/>
    </source>
</evidence>
<evidence type="ECO:0000256" key="1">
    <source>
        <dbReference type="SAM" id="MobiDB-lite"/>
    </source>
</evidence>
<accession>A0AAE7WSK3</accession>
<feature type="region of interest" description="Disordered" evidence="1">
    <location>
        <begin position="1"/>
        <end position="30"/>
    </location>
</feature>
<sequence length="219" mass="24962">MKIFVSLSAPQKQKEPPIVTESDQKNPRVNDNSKLGQVFDVFVLQQMSYLDMKEIRGSAGPKYAQVIADWLNSQRSIDNKFRVSKRSKISIAVKNTQQLAARYTDIYLLSPESNKERSWLLKGEGPQGNNKTIEIGRNLLLDVLYASALTLLGAHLVTEEWPGNSTYDQVLFEMDKRSKRGKRIGKRYPRIAKENENTLITMMQDGLSIAEITDWVLKQ</sequence>